<name>V6LQ97_9EUKA</name>
<dbReference type="EMBL" id="KI546151">
    <property type="protein sequence ID" value="EST42934.1"/>
    <property type="molecule type" value="Genomic_DNA"/>
</dbReference>
<evidence type="ECO:0000313" key="1">
    <source>
        <dbReference type="EMBL" id="EST42934.1"/>
    </source>
</evidence>
<protein>
    <submittedName>
        <fullName evidence="1">Uncharacterized protein</fullName>
    </submittedName>
</protein>
<organism evidence="1">
    <name type="scientific">Spironucleus salmonicida</name>
    <dbReference type="NCBI Taxonomy" id="348837"/>
    <lineage>
        <taxon>Eukaryota</taxon>
        <taxon>Metamonada</taxon>
        <taxon>Diplomonadida</taxon>
        <taxon>Hexamitidae</taxon>
        <taxon>Hexamitinae</taxon>
        <taxon>Spironucleus</taxon>
    </lineage>
</organism>
<proteinExistence type="predicted"/>
<accession>V6LQ97</accession>
<dbReference type="AlphaFoldDB" id="V6LQ97"/>
<reference evidence="1" key="1">
    <citation type="journal article" date="2014" name="PLoS Genet.">
        <title>The Genome of Spironucleus salmonicida Highlights a Fish Pathogen Adapted to Fluctuating Environments.</title>
        <authorList>
            <person name="Xu F."/>
            <person name="Jerlstrom-Hultqvist J."/>
            <person name="Einarsson E."/>
            <person name="Astvaldsson A."/>
            <person name="Svard S.G."/>
            <person name="Andersson J.O."/>
        </authorList>
    </citation>
    <scope>NUCLEOTIDE SEQUENCE</scope>
</reference>
<gene>
    <name evidence="1" type="ORF">SS50377_17466</name>
</gene>
<sequence length="62" mass="6819">MPISLAPNLSSTRNTHFCFKSLPTRFGVATTRQSANTAFRNLLLGMLNPEAHAQSKRKCGDL</sequence>